<keyword evidence="2" id="KW-0238">DNA-binding</keyword>
<evidence type="ECO:0000256" key="3">
    <source>
        <dbReference type="ARBA" id="ARBA00023163"/>
    </source>
</evidence>
<dbReference type="SMART" id="SM00342">
    <property type="entry name" value="HTH_ARAC"/>
    <property type="match status" value="1"/>
</dbReference>
<dbReference type="PANTHER" id="PTHR43280">
    <property type="entry name" value="ARAC-FAMILY TRANSCRIPTIONAL REGULATOR"/>
    <property type="match status" value="1"/>
</dbReference>
<keyword evidence="3" id="KW-0804">Transcription</keyword>
<dbReference type="RefSeq" id="WP_064023895.1">
    <property type="nucleotide sequence ID" value="NZ_LUUK01000002.1"/>
</dbReference>
<feature type="region of interest" description="Disordered" evidence="4">
    <location>
        <begin position="314"/>
        <end position="333"/>
    </location>
</feature>
<dbReference type="Gene3D" id="1.10.10.60">
    <property type="entry name" value="Homeodomain-like"/>
    <property type="match status" value="1"/>
</dbReference>
<organism evidence="6 7">
    <name type="scientific">Methylomonas koyamae</name>
    <dbReference type="NCBI Taxonomy" id="702114"/>
    <lineage>
        <taxon>Bacteria</taxon>
        <taxon>Pseudomonadati</taxon>
        <taxon>Pseudomonadota</taxon>
        <taxon>Gammaproteobacteria</taxon>
        <taxon>Methylococcales</taxon>
        <taxon>Methylococcaceae</taxon>
        <taxon>Methylomonas</taxon>
    </lineage>
</organism>
<dbReference type="GO" id="GO:0003700">
    <property type="term" value="F:DNA-binding transcription factor activity"/>
    <property type="evidence" value="ECO:0007669"/>
    <property type="project" value="InterPro"/>
</dbReference>
<dbReference type="InterPro" id="IPR018062">
    <property type="entry name" value="HTH_AraC-typ_CS"/>
</dbReference>
<dbReference type="PANTHER" id="PTHR43280:SF2">
    <property type="entry name" value="HTH-TYPE TRANSCRIPTIONAL REGULATOR EXSA"/>
    <property type="match status" value="1"/>
</dbReference>
<dbReference type="PRINTS" id="PR00032">
    <property type="entry name" value="HTHARAC"/>
</dbReference>
<evidence type="ECO:0000256" key="1">
    <source>
        <dbReference type="ARBA" id="ARBA00023015"/>
    </source>
</evidence>
<comment type="caution">
    <text evidence="6">The sequence shown here is derived from an EMBL/GenBank/DDBJ whole genome shotgun (WGS) entry which is preliminary data.</text>
</comment>
<dbReference type="InterPro" id="IPR009057">
    <property type="entry name" value="Homeodomain-like_sf"/>
</dbReference>
<dbReference type="PROSITE" id="PS01124">
    <property type="entry name" value="HTH_ARAC_FAMILY_2"/>
    <property type="match status" value="1"/>
</dbReference>
<feature type="domain" description="HTH araC/xylS-type" evidence="5">
    <location>
        <begin position="219"/>
        <end position="320"/>
    </location>
</feature>
<evidence type="ECO:0000313" key="7">
    <source>
        <dbReference type="Proteomes" id="UP000077628"/>
    </source>
</evidence>
<dbReference type="SUPFAM" id="SSF46689">
    <property type="entry name" value="Homeodomain-like"/>
    <property type="match status" value="1"/>
</dbReference>
<gene>
    <name evidence="6" type="ORF">A1355_16695</name>
</gene>
<dbReference type="EMBL" id="LUUK01000002">
    <property type="protein sequence ID" value="OAI29214.1"/>
    <property type="molecule type" value="Genomic_DNA"/>
</dbReference>
<dbReference type="InterPro" id="IPR018060">
    <property type="entry name" value="HTH_AraC"/>
</dbReference>
<dbReference type="Pfam" id="PF14525">
    <property type="entry name" value="AraC_binding_2"/>
    <property type="match status" value="1"/>
</dbReference>
<protein>
    <recommendedName>
        <fullName evidence="5">HTH araC/xylS-type domain-containing protein</fullName>
    </recommendedName>
</protein>
<keyword evidence="7" id="KW-1185">Reference proteome</keyword>
<name>A0A177PHB4_9GAMM</name>
<dbReference type="GO" id="GO:0043565">
    <property type="term" value="F:sequence-specific DNA binding"/>
    <property type="evidence" value="ECO:0007669"/>
    <property type="project" value="InterPro"/>
</dbReference>
<evidence type="ECO:0000259" key="5">
    <source>
        <dbReference type="PROSITE" id="PS01124"/>
    </source>
</evidence>
<dbReference type="Pfam" id="PF12833">
    <property type="entry name" value="HTH_18"/>
    <property type="match status" value="1"/>
</dbReference>
<evidence type="ECO:0000313" key="6">
    <source>
        <dbReference type="EMBL" id="OAI29214.1"/>
    </source>
</evidence>
<dbReference type="AlphaFoldDB" id="A0A177PHB4"/>
<sequence>MTNNAILYSSAELPENTRFDVWRETFAKEMAGFDMRHCDVRPFYTKASFRALGAVSLATNLSTAMLFDRNQQNIAHDGLDGFALPLCVNGKLEISQGKTRMLLHQDRAALVDFGQPLNGELAPAAPGDHQFQMSLCLPRSEFLCRVPKAESLLMRPFENREVLTLLVNYLRMLDLQELGRDIDLNRLVGEHVLDIVAFLCGSCSQDDHGSIGVRAARKAAVTDYIEKHFRQPGLSVADIATALKISKRYLYALLNENNESVTQILNRLRLECAARMLTSPIYRQLSITDIALHSGFNDVSYFYRQFRRRFGETPNDFRSRTQATPSKSIDKPR</sequence>
<dbReference type="InterPro" id="IPR020449">
    <property type="entry name" value="Tscrpt_reg_AraC-type_HTH"/>
</dbReference>
<dbReference type="InterPro" id="IPR035418">
    <property type="entry name" value="AraC-bd_2"/>
</dbReference>
<dbReference type="Proteomes" id="UP000077628">
    <property type="component" value="Unassembled WGS sequence"/>
</dbReference>
<evidence type="ECO:0000256" key="2">
    <source>
        <dbReference type="ARBA" id="ARBA00023125"/>
    </source>
</evidence>
<reference evidence="7" key="1">
    <citation type="submission" date="2016-03" db="EMBL/GenBank/DDBJ databases">
        <authorList>
            <person name="Heylen K."/>
            <person name="De Vos P."/>
            <person name="Vekeman B."/>
        </authorList>
    </citation>
    <scope>NUCLEOTIDE SEQUENCE [LARGE SCALE GENOMIC DNA]</scope>
    <source>
        <strain evidence="7">R-45383</strain>
    </source>
</reference>
<dbReference type="STRING" id="702114.A1355_16695"/>
<keyword evidence="1" id="KW-0805">Transcription regulation</keyword>
<evidence type="ECO:0000256" key="4">
    <source>
        <dbReference type="SAM" id="MobiDB-lite"/>
    </source>
</evidence>
<proteinExistence type="predicted"/>
<accession>A0A177PHB4</accession>
<dbReference type="OrthoDB" id="9816461at2"/>
<dbReference type="PROSITE" id="PS00041">
    <property type="entry name" value="HTH_ARAC_FAMILY_1"/>
    <property type="match status" value="1"/>
</dbReference>